<proteinExistence type="predicted"/>
<name>A0ABW3IK72_9RHOB</name>
<dbReference type="Pfam" id="PF06055">
    <property type="entry name" value="ExoD"/>
    <property type="match status" value="1"/>
</dbReference>
<dbReference type="Proteomes" id="UP001597108">
    <property type="component" value="Unassembled WGS sequence"/>
</dbReference>
<feature type="transmembrane region" description="Helical" evidence="1">
    <location>
        <begin position="183"/>
        <end position="204"/>
    </location>
</feature>
<keyword evidence="1" id="KW-0812">Transmembrane</keyword>
<gene>
    <name evidence="2" type="ORF">ACFQ2S_02490</name>
</gene>
<evidence type="ECO:0000313" key="2">
    <source>
        <dbReference type="EMBL" id="MFD0978509.1"/>
    </source>
</evidence>
<reference evidence="3" key="1">
    <citation type="journal article" date="2019" name="Int. J. Syst. Evol. Microbiol.">
        <title>The Global Catalogue of Microorganisms (GCM) 10K type strain sequencing project: providing services to taxonomists for standard genome sequencing and annotation.</title>
        <authorList>
            <consortium name="The Broad Institute Genomics Platform"/>
            <consortium name="The Broad Institute Genome Sequencing Center for Infectious Disease"/>
            <person name="Wu L."/>
            <person name="Ma J."/>
        </authorList>
    </citation>
    <scope>NUCLEOTIDE SEQUENCE [LARGE SCALE GENOMIC DNA]</scope>
    <source>
        <strain evidence="3">CCUG 60524</strain>
    </source>
</reference>
<feature type="transmembrane region" description="Helical" evidence="1">
    <location>
        <begin position="136"/>
        <end position="163"/>
    </location>
</feature>
<dbReference type="PIRSF" id="PIRSF033239">
    <property type="entry name" value="ExoD"/>
    <property type="match status" value="1"/>
</dbReference>
<accession>A0ABW3IK72</accession>
<evidence type="ECO:0000256" key="1">
    <source>
        <dbReference type="SAM" id="Phobius"/>
    </source>
</evidence>
<feature type="transmembrane region" description="Helical" evidence="1">
    <location>
        <begin position="64"/>
        <end position="84"/>
    </location>
</feature>
<keyword evidence="3" id="KW-1185">Reference proteome</keyword>
<sequence length="205" mass="22037">MTDPSAPRPQATPPPLEAMLEDIAASVGNRQAVLFGEMLDTLGRRGFGPVLTLASGLTLLPTGMVPMVPAIMGAIMLTTCIQMLRGRREIWLPPWFYRRQIPGPVILHALDRARPTAMRLDRMIRPHLVWLARSRLVSWAVALVVAVTSLAIIAIGAIPGLPFLLAIHPLLFGIGLTTGDGRFVAAGFALFLPAAWGALWLAGLA</sequence>
<evidence type="ECO:0000313" key="3">
    <source>
        <dbReference type="Proteomes" id="UP001597108"/>
    </source>
</evidence>
<keyword evidence="1" id="KW-0472">Membrane</keyword>
<keyword evidence="1" id="KW-1133">Transmembrane helix</keyword>
<dbReference type="EMBL" id="JBHTJT010000006">
    <property type="protein sequence ID" value="MFD0978509.1"/>
    <property type="molecule type" value="Genomic_DNA"/>
</dbReference>
<comment type="caution">
    <text evidence="2">The sequence shown here is derived from an EMBL/GenBank/DDBJ whole genome shotgun (WGS) entry which is preliminary data.</text>
</comment>
<organism evidence="2 3">
    <name type="scientific">Tropicimonas aquimaris</name>
    <dbReference type="NCBI Taxonomy" id="914152"/>
    <lineage>
        <taxon>Bacteria</taxon>
        <taxon>Pseudomonadati</taxon>
        <taxon>Pseudomonadota</taxon>
        <taxon>Alphaproteobacteria</taxon>
        <taxon>Rhodobacterales</taxon>
        <taxon>Roseobacteraceae</taxon>
        <taxon>Tropicimonas</taxon>
    </lineage>
</organism>
<protein>
    <submittedName>
        <fullName evidence="2">Exopolysaccharide biosynthesis protein</fullName>
    </submittedName>
</protein>
<dbReference type="PANTHER" id="PTHR41795">
    <property type="entry name" value="EXOPOLYSACCHARIDE SYNTHESIS PROTEIN"/>
    <property type="match status" value="1"/>
</dbReference>
<dbReference type="RefSeq" id="WP_386072443.1">
    <property type="nucleotide sequence ID" value="NZ_JBHTJT010000006.1"/>
</dbReference>
<dbReference type="InterPro" id="IPR010331">
    <property type="entry name" value="ExoD"/>
</dbReference>
<dbReference type="PANTHER" id="PTHR41795:SF1">
    <property type="entry name" value="EXOPOLYSACCHARIDE SYNTHESIS PROTEIN"/>
    <property type="match status" value="1"/>
</dbReference>